<evidence type="ECO:0000259" key="7">
    <source>
        <dbReference type="PROSITE" id="PS00624"/>
    </source>
</evidence>
<dbReference type="EMBL" id="JAQNDO010000001">
    <property type="protein sequence ID" value="MDC0740333.1"/>
    <property type="molecule type" value="Genomic_DNA"/>
</dbReference>
<feature type="domain" description="Glucose-methanol-choline oxidoreductase N-terminal" evidence="6">
    <location>
        <begin position="79"/>
        <end position="102"/>
    </location>
</feature>
<comment type="similarity">
    <text evidence="2 5">Belongs to the GMC oxidoreductase family.</text>
</comment>
<dbReference type="Pfam" id="PF00732">
    <property type="entry name" value="GMC_oxred_N"/>
    <property type="match status" value="1"/>
</dbReference>
<keyword evidence="9" id="KW-1185">Reference proteome</keyword>
<dbReference type="PANTHER" id="PTHR11552:SF147">
    <property type="entry name" value="CHOLINE DEHYDROGENASE, MITOCHONDRIAL"/>
    <property type="match status" value="1"/>
</dbReference>
<dbReference type="Gene3D" id="3.30.410.40">
    <property type="match status" value="1"/>
</dbReference>
<evidence type="ECO:0000256" key="1">
    <source>
        <dbReference type="ARBA" id="ARBA00001974"/>
    </source>
</evidence>
<dbReference type="SUPFAM" id="SSF54373">
    <property type="entry name" value="FAD-linked reductases, C-terminal domain"/>
    <property type="match status" value="1"/>
</dbReference>
<evidence type="ECO:0000313" key="8">
    <source>
        <dbReference type="EMBL" id="MDC0740333.1"/>
    </source>
</evidence>
<dbReference type="Proteomes" id="UP001221411">
    <property type="component" value="Unassembled WGS sequence"/>
</dbReference>
<accession>A0ABT5EEU9</accession>
<dbReference type="PROSITE" id="PS00623">
    <property type="entry name" value="GMC_OXRED_1"/>
    <property type="match status" value="1"/>
</dbReference>
<keyword evidence="3 5" id="KW-0285">Flavoprotein</keyword>
<keyword evidence="4 5" id="KW-0274">FAD</keyword>
<evidence type="ECO:0000313" key="9">
    <source>
        <dbReference type="Proteomes" id="UP001221411"/>
    </source>
</evidence>
<protein>
    <submittedName>
        <fullName evidence="8">GMC family oxidoreductase N-terminal domain-containing protein</fullName>
    </submittedName>
</protein>
<dbReference type="Pfam" id="PF05199">
    <property type="entry name" value="GMC_oxred_C"/>
    <property type="match status" value="1"/>
</dbReference>
<evidence type="ECO:0000259" key="6">
    <source>
        <dbReference type="PROSITE" id="PS00623"/>
    </source>
</evidence>
<evidence type="ECO:0000256" key="4">
    <source>
        <dbReference type="ARBA" id="ARBA00022827"/>
    </source>
</evidence>
<evidence type="ECO:0000256" key="3">
    <source>
        <dbReference type="ARBA" id="ARBA00022630"/>
    </source>
</evidence>
<proteinExistence type="inferred from homology"/>
<dbReference type="InterPro" id="IPR036188">
    <property type="entry name" value="FAD/NAD-bd_sf"/>
</dbReference>
<dbReference type="PIRSF" id="PIRSF000137">
    <property type="entry name" value="Alcohol_oxidase"/>
    <property type="match status" value="1"/>
</dbReference>
<evidence type="ECO:0000256" key="2">
    <source>
        <dbReference type="ARBA" id="ARBA00010790"/>
    </source>
</evidence>
<dbReference type="InterPro" id="IPR012132">
    <property type="entry name" value="GMC_OxRdtase"/>
</dbReference>
<dbReference type="InterPro" id="IPR007867">
    <property type="entry name" value="GMC_OxRtase_C"/>
</dbReference>
<name>A0ABT5EEU9_9BACT</name>
<dbReference type="PANTHER" id="PTHR11552">
    <property type="entry name" value="GLUCOSE-METHANOL-CHOLINE GMC OXIDOREDUCTASE"/>
    <property type="match status" value="1"/>
</dbReference>
<comment type="caution">
    <text evidence="8">The sequence shown here is derived from an EMBL/GenBank/DDBJ whole genome shotgun (WGS) entry which is preliminary data.</text>
</comment>
<gene>
    <name evidence="8" type="ORF">POL67_03180</name>
</gene>
<reference evidence="8 9" key="1">
    <citation type="submission" date="2022-11" db="EMBL/GenBank/DDBJ databases">
        <title>Minimal conservation of predation-associated metabolite biosynthetic gene clusters underscores biosynthetic potential of Myxococcota including descriptions for ten novel species: Archangium lansinium sp. nov., Myxococcus landrumus sp. nov., Nannocystis bai.</title>
        <authorList>
            <person name="Ahearne A."/>
            <person name="Stevens C."/>
            <person name="Dowd S."/>
        </authorList>
    </citation>
    <scope>NUCLEOTIDE SEQUENCE [LARGE SCALE GENOMIC DNA]</scope>
    <source>
        <strain evidence="8 9">RJM3</strain>
    </source>
</reference>
<dbReference type="SUPFAM" id="SSF51905">
    <property type="entry name" value="FAD/NAD(P)-binding domain"/>
    <property type="match status" value="1"/>
</dbReference>
<comment type="cofactor">
    <cofactor evidence="1">
        <name>FAD</name>
        <dbReference type="ChEBI" id="CHEBI:57692"/>
    </cofactor>
</comment>
<evidence type="ECO:0000256" key="5">
    <source>
        <dbReference type="RuleBase" id="RU003968"/>
    </source>
</evidence>
<feature type="domain" description="Glucose-methanol-choline oxidoreductase N-terminal" evidence="7">
    <location>
        <begin position="253"/>
        <end position="267"/>
    </location>
</feature>
<dbReference type="InterPro" id="IPR000172">
    <property type="entry name" value="GMC_OxRdtase_N"/>
</dbReference>
<dbReference type="PROSITE" id="PS00624">
    <property type="entry name" value="GMC_OXRED_2"/>
    <property type="match status" value="1"/>
</dbReference>
<organism evidence="8 9">
    <name type="scientific">Polyangium mundeleinium</name>
    <dbReference type="NCBI Taxonomy" id="2995306"/>
    <lineage>
        <taxon>Bacteria</taxon>
        <taxon>Pseudomonadati</taxon>
        <taxon>Myxococcota</taxon>
        <taxon>Polyangia</taxon>
        <taxon>Polyangiales</taxon>
        <taxon>Polyangiaceae</taxon>
        <taxon>Polyangium</taxon>
    </lineage>
</organism>
<dbReference type="Gene3D" id="3.50.50.60">
    <property type="entry name" value="FAD/NAD(P)-binding domain"/>
    <property type="match status" value="1"/>
</dbReference>
<sequence length="506" mass="54899">MQAETIVVGAGSSGAVIAARATERAEREVLLVEAGPDYPPSVTLPSDLVDGTRNSITAHDWGFSYLPMPGHKPFVYPRGKVVGGSSAVNTCIALRGQPYDYDEWAALGLPEWSFENCLPALKRLEDDQDVQNRWHGRGGPLPIRRHPPEELAPFQVAFMEACRALGFPACPDQNDPDPFGVGPQPMNKIGGVRMSAARCYLREDVRRRDNLTIRPHTSVRRVLFHNGKVTGLEVETSGKIEVLATNRVVLAAGAIATPGILIRSGIGPRDLLERLGVDVVSDVPAVGARLLDHPGSLAIFVPKTYGFASIRHPLIQTVLRYTSEGSPFPSDMQLQPFSFFAWPGNYMPLVGISCCVGKPRGHGRITWTSADPSAKPRIELDIILHPDDRACAVEAMELAGDVARTKPLRDLVVPFWPNDRVLRNRAEISRWIEWSSGSGYHPSGTVPMGPEGDPEAAVDGRGHVRGVSGLVVADASIMPTIVSTNTNVTALMIGERFGEWLRDGGL</sequence>
<dbReference type="RefSeq" id="WP_271915483.1">
    <property type="nucleotide sequence ID" value="NZ_JAQNDO010000001.1"/>
</dbReference>